<evidence type="ECO:0000256" key="1">
    <source>
        <dbReference type="SAM" id="MobiDB-lite"/>
    </source>
</evidence>
<accession>A0A0E9NHY1</accession>
<feature type="compositionally biased region" description="Low complexity" evidence="1">
    <location>
        <begin position="38"/>
        <end position="49"/>
    </location>
</feature>
<dbReference type="RefSeq" id="XP_019024131.1">
    <property type="nucleotide sequence ID" value="XM_019167672.1"/>
</dbReference>
<gene>
    <name evidence="2" type="ORF">G7K_3176-t1</name>
</gene>
<dbReference type="PANTHER" id="PTHR39474:SF1">
    <property type="entry name" value="FUNGAL SPECIFIC TRANSCRIPTION FACTOR"/>
    <property type="match status" value="1"/>
</dbReference>
<organism evidence="2 3">
    <name type="scientific">Saitoella complicata (strain BCRC 22490 / CBS 7301 / JCM 7358 / NBRC 10748 / NRRL Y-17804)</name>
    <dbReference type="NCBI Taxonomy" id="698492"/>
    <lineage>
        <taxon>Eukaryota</taxon>
        <taxon>Fungi</taxon>
        <taxon>Dikarya</taxon>
        <taxon>Ascomycota</taxon>
        <taxon>Taphrinomycotina</taxon>
        <taxon>Taphrinomycotina incertae sedis</taxon>
        <taxon>Saitoella</taxon>
    </lineage>
</organism>
<dbReference type="OrthoDB" id="4590138at2759"/>
<dbReference type="PANTHER" id="PTHR39474">
    <property type="entry name" value="UNNAMED PRODUCT"/>
    <property type="match status" value="1"/>
</dbReference>
<dbReference type="STRING" id="698492.A0A0E9NHY1"/>
<sequence>MLRHPSRPFHGAIYRSSIIPSSPRTYLIRAMSSNSSDPTIATTPNNAATDGPQETTQQKPILALPDKETATPTHKLNLSTGSANVKLDHLGPIIVNTDGTISRIANWDILSEFEKRSALRVIGKRNRERRDVLAAAGVEAGEKKEE</sequence>
<dbReference type="EMBL" id="BACD03000019">
    <property type="protein sequence ID" value="GAO49015.1"/>
    <property type="molecule type" value="Genomic_DNA"/>
</dbReference>
<name>A0A0E9NHY1_SAICN</name>
<dbReference type="OMA" id="WDKMADI"/>
<protein>
    <submittedName>
        <fullName evidence="2">Uncharacterized protein</fullName>
    </submittedName>
</protein>
<evidence type="ECO:0000313" key="3">
    <source>
        <dbReference type="Proteomes" id="UP000033140"/>
    </source>
</evidence>
<evidence type="ECO:0000313" key="2">
    <source>
        <dbReference type="EMBL" id="GAO49015.1"/>
    </source>
</evidence>
<reference evidence="2 3" key="2">
    <citation type="journal article" date="2014" name="J. Gen. Appl. Microbiol.">
        <title>The early diverging ascomycetous budding yeast Saitoella complicata has three histone deacetylases belonging to the Clr6, Hos2, and Rpd3 lineages.</title>
        <authorList>
            <person name="Nishida H."/>
            <person name="Matsumoto T."/>
            <person name="Kondo S."/>
            <person name="Hamamoto M."/>
            <person name="Yoshikawa H."/>
        </authorList>
    </citation>
    <scope>NUCLEOTIDE SEQUENCE [LARGE SCALE GENOMIC DNA]</scope>
    <source>
        <strain evidence="2 3">NRRL Y-17804</strain>
    </source>
</reference>
<comment type="caution">
    <text evidence="2">The sequence shown here is derived from an EMBL/GenBank/DDBJ whole genome shotgun (WGS) entry which is preliminary data.</text>
</comment>
<proteinExistence type="predicted"/>
<feature type="region of interest" description="Disordered" evidence="1">
    <location>
        <begin position="33"/>
        <end position="58"/>
    </location>
</feature>
<dbReference type="Proteomes" id="UP000033140">
    <property type="component" value="Unassembled WGS sequence"/>
</dbReference>
<reference evidence="2 3" key="3">
    <citation type="journal article" date="2015" name="Genome Announc.">
        <title>Draft Genome Sequence of the Archiascomycetous Yeast Saitoella complicata.</title>
        <authorList>
            <person name="Yamauchi K."/>
            <person name="Kondo S."/>
            <person name="Hamamoto M."/>
            <person name="Takahashi Y."/>
            <person name="Ogura Y."/>
            <person name="Hayashi T."/>
            <person name="Nishida H."/>
        </authorList>
    </citation>
    <scope>NUCLEOTIDE SEQUENCE [LARGE SCALE GENOMIC DNA]</scope>
    <source>
        <strain evidence="2 3">NRRL Y-17804</strain>
    </source>
</reference>
<keyword evidence="3" id="KW-1185">Reference proteome</keyword>
<dbReference type="AlphaFoldDB" id="A0A0E9NHY1"/>
<reference evidence="2 3" key="1">
    <citation type="journal article" date="2011" name="J. Gen. Appl. Microbiol.">
        <title>Draft genome sequencing of the enigmatic yeast Saitoella complicata.</title>
        <authorList>
            <person name="Nishida H."/>
            <person name="Hamamoto M."/>
            <person name="Sugiyama J."/>
        </authorList>
    </citation>
    <scope>NUCLEOTIDE SEQUENCE [LARGE SCALE GENOMIC DNA]</scope>
    <source>
        <strain evidence="2 3">NRRL Y-17804</strain>
    </source>
</reference>